<dbReference type="EMBL" id="CAFBNJ010000005">
    <property type="protein sequence ID" value="CAB4940770.1"/>
    <property type="molecule type" value="Genomic_DNA"/>
</dbReference>
<evidence type="ECO:0000313" key="3">
    <source>
        <dbReference type="EMBL" id="CAB4582488.1"/>
    </source>
</evidence>
<protein>
    <submittedName>
        <fullName evidence="4">Unannotated protein</fullName>
    </submittedName>
</protein>
<reference evidence="4" key="1">
    <citation type="submission" date="2020-05" db="EMBL/GenBank/DDBJ databases">
        <authorList>
            <person name="Chiriac C."/>
            <person name="Salcher M."/>
            <person name="Ghai R."/>
            <person name="Kavagutti S V."/>
        </authorList>
    </citation>
    <scope>NUCLEOTIDE SEQUENCE</scope>
</reference>
<dbReference type="EMBL" id="CAFBOK010000004">
    <property type="protein sequence ID" value="CAB4970800.1"/>
    <property type="molecule type" value="Genomic_DNA"/>
</dbReference>
<dbReference type="EMBL" id="CAEZTY010000020">
    <property type="protein sequence ID" value="CAB4582488.1"/>
    <property type="molecule type" value="Genomic_DNA"/>
</dbReference>
<dbReference type="EMBL" id="CAEZXY010000028">
    <property type="protein sequence ID" value="CAB4706387.1"/>
    <property type="molecule type" value="Genomic_DNA"/>
</dbReference>
<evidence type="ECO:0000313" key="6">
    <source>
        <dbReference type="EMBL" id="CAB4970800.1"/>
    </source>
</evidence>
<evidence type="ECO:0000313" key="2">
    <source>
        <dbReference type="EMBL" id="CAB4370475.1"/>
    </source>
</evidence>
<sequence length="77" mass="8729">MQTQPVRPLVAPDPQSAPVMLRNIPPLTQEETGCYVSCCPRRNGEAQSDKEFRWPASTTVIFIRPTGLRTLLRHPDR</sequence>
<evidence type="ECO:0000313" key="1">
    <source>
        <dbReference type="EMBL" id="CAB4331277.1"/>
    </source>
</evidence>
<evidence type="ECO:0000313" key="4">
    <source>
        <dbReference type="EMBL" id="CAB4706387.1"/>
    </source>
</evidence>
<gene>
    <name evidence="3" type="ORF">UFOPK1762_00736</name>
    <name evidence="4" type="ORF">UFOPK2624_00841</name>
    <name evidence="1" type="ORF">UFOPK3331_00205</name>
    <name evidence="5" type="ORF">UFOPK3785_00169</name>
    <name evidence="6" type="ORF">UFOPK3927_00076</name>
    <name evidence="2" type="ORF">UFOPK4201_00240</name>
</gene>
<dbReference type="EMBL" id="CAESAL010000004">
    <property type="protein sequence ID" value="CAB4331277.1"/>
    <property type="molecule type" value="Genomic_DNA"/>
</dbReference>
<dbReference type="AlphaFoldDB" id="A0A6J6Q5P0"/>
<dbReference type="EMBL" id="CAEUNJ010000006">
    <property type="protein sequence ID" value="CAB4370475.1"/>
    <property type="molecule type" value="Genomic_DNA"/>
</dbReference>
<organism evidence="4">
    <name type="scientific">freshwater metagenome</name>
    <dbReference type="NCBI Taxonomy" id="449393"/>
    <lineage>
        <taxon>unclassified sequences</taxon>
        <taxon>metagenomes</taxon>
        <taxon>ecological metagenomes</taxon>
    </lineage>
</organism>
<proteinExistence type="predicted"/>
<name>A0A6J6Q5P0_9ZZZZ</name>
<accession>A0A6J6Q5P0</accession>
<evidence type="ECO:0000313" key="5">
    <source>
        <dbReference type="EMBL" id="CAB4940770.1"/>
    </source>
</evidence>